<gene>
    <name evidence="1" type="ORF">GIX81_03740</name>
</gene>
<evidence type="ECO:0000313" key="1">
    <source>
        <dbReference type="EMBL" id="MRH08573.1"/>
    </source>
</evidence>
<reference evidence="1 2" key="1">
    <citation type="submission" date="2019-11" db="EMBL/GenBank/DDBJ databases">
        <title>Draft genome sequence of 12 host-associated Lactobacillus reuteri rodent strains.</title>
        <authorList>
            <person name="Zhang S."/>
            <person name="Ozcam M."/>
            <person name="Van Pijkeren J.P."/>
        </authorList>
    </citation>
    <scope>NUCLEOTIDE SEQUENCE [LARGE SCALE GENOMIC DNA]</scope>
    <source>
        <strain evidence="1 2">Lr4020</strain>
    </source>
</reference>
<dbReference type="EMBL" id="WJNA01000006">
    <property type="protein sequence ID" value="MRH08573.1"/>
    <property type="molecule type" value="Genomic_DNA"/>
</dbReference>
<dbReference type="RefSeq" id="WP_153704713.1">
    <property type="nucleotide sequence ID" value="NZ_WJNA01000006.1"/>
</dbReference>
<organism evidence="1 2">
    <name type="scientific">Limosilactobacillus reuteri</name>
    <name type="common">Lactobacillus reuteri</name>
    <dbReference type="NCBI Taxonomy" id="1598"/>
    <lineage>
        <taxon>Bacteria</taxon>
        <taxon>Bacillati</taxon>
        <taxon>Bacillota</taxon>
        <taxon>Bacilli</taxon>
        <taxon>Lactobacillales</taxon>
        <taxon>Lactobacillaceae</taxon>
        <taxon>Limosilactobacillus</taxon>
    </lineage>
</organism>
<evidence type="ECO:0000313" key="2">
    <source>
        <dbReference type="Proteomes" id="UP000472879"/>
    </source>
</evidence>
<dbReference type="Proteomes" id="UP000472879">
    <property type="component" value="Unassembled WGS sequence"/>
</dbReference>
<proteinExistence type="predicted"/>
<dbReference type="AlphaFoldDB" id="A0A6L5P286"/>
<comment type="caution">
    <text evidence="1">The sequence shown here is derived from an EMBL/GenBank/DDBJ whole genome shotgun (WGS) entry which is preliminary data.</text>
</comment>
<accession>A0A6L5P286</accession>
<sequence length="69" mass="7701">MNDIYLITINDQYPAFYVFAKTQQGAVDAVSRYLSDNGYLSVPSSNNWSVELINEAYTNDDSIILSSNA</sequence>
<protein>
    <submittedName>
        <fullName evidence="1">Uncharacterized protein</fullName>
    </submittedName>
</protein>
<name>A0A6L5P286_LIMRT</name>